<dbReference type="Proteomes" id="UP001148838">
    <property type="component" value="Unassembled WGS sequence"/>
</dbReference>
<feature type="compositionally biased region" description="Basic and acidic residues" evidence="1">
    <location>
        <begin position="447"/>
        <end position="456"/>
    </location>
</feature>
<organism evidence="3 4">
    <name type="scientific">Periplaneta americana</name>
    <name type="common">American cockroach</name>
    <name type="synonym">Blatta americana</name>
    <dbReference type="NCBI Taxonomy" id="6978"/>
    <lineage>
        <taxon>Eukaryota</taxon>
        <taxon>Metazoa</taxon>
        <taxon>Ecdysozoa</taxon>
        <taxon>Arthropoda</taxon>
        <taxon>Hexapoda</taxon>
        <taxon>Insecta</taxon>
        <taxon>Pterygota</taxon>
        <taxon>Neoptera</taxon>
        <taxon>Polyneoptera</taxon>
        <taxon>Dictyoptera</taxon>
        <taxon>Blattodea</taxon>
        <taxon>Blattoidea</taxon>
        <taxon>Blattidae</taxon>
        <taxon>Blattinae</taxon>
        <taxon>Periplaneta</taxon>
    </lineage>
</organism>
<comment type="caution">
    <text evidence="3">The sequence shown here is derived from an EMBL/GenBank/DDBJ whole genome shotgun (WGS) entry which is preliminary data.</text>
</comment>
<dbReference type="Pfam" id="PF20700">
    <property type="entry name" value="Mutator"/>
    <property type="match status" value="1"/>
</dbReference>
<feature type="compositionally biased region" description="Polar residues" evidence="1">
    <location>
        <begin position="412"/>
        <end position="421"/>
    </location>
</feature>
<gene>
    <name evidence="3" type="ORF">ANN_10284</name>
</gene>
<evidence type="ECO:0000313" key="3">
    <source>
        <dbReference type="EMBL" id="KAJ4448270.1"/>
    </source>
</evidence>
<reference evidence="3 4" key="1">
    <citation type="journal article" date="2022" name="Allergy">
        <title>Genome assembly and annotation of Periplaneta americana reveal a comprehensive cockroach allergen profile.</title>
        <authorList>
            <person name="Wang L."/>
            <person name="Xiong Q."/>
            <person name="Saelim N."/>
            <person name="Wang L."/>
            <person name="Nong W."/>
            <person name="Wan A.T."/>
            <person name="Shi M."/>
            <person name="Liu X."/>
            <person name="Cao Q."/>
            <person name="Hui J.H.L."/>
            <person name="Sookrung N."/>
            <person name="Leung T.F."/>
            <person name="Tungtrongchitr A."/>
            <person name="Tsui S.K.W."/>
        </authorList>
    </citation>
    <scope>NUCLEOTIDE SEQUENCE [LARGE SCALE GENOMIC DNA]</scope>
    <source>
        <strain evidence="3">PWHHKU_190912</strain>
    </source>
</reference>
<proteinExistence type="predicted"/>
<accession>A0ABQ8TNP0</accession>
<evidence type="ECO:0000256" key="1">
    <source>
        <dbReference type="SAM" id="MobiDB-lite"/>
    </source>
</evidence>
<dbReference type="PANTHER" id="PTHR33309">
    <property type="entry name" value="KERATIN, ULTRA HIGH-SULFUR MATRIX PROTEIN-LIKE"/>
    <property type="match status" value="1"/>
</dbReference>
<evidence type="ECO:0000313" key="4">
    <source>
        <dbReference type="Proteomes" id="UP001148838"/>
    </source>
</evidence>
<keyword evidence="4" id="KW-1185">Reference proteome</keyword>
<sequence length="456" mass="51431">MDSAKAELTEPSGFAFKVIVRCYNCNTVLNEMYTNPKVRNTESTRPPCNVNRRMVNAFVTMGKGHSAMEQHCMAMGMAGLSSPSFNSHLIKLTEENKLVRQHVLRNAHSAVRRAHMEVDSSISDSDVINIGMSYDGTWMKRGHTSKYGLGLVIDILTGLVLDFEIMSKYCSTCEKTEKKMDVASDEYKQWYQSHKDAGVCEKNFDGSSNAMEMKAAEILWTRSIRLCNMRYTTLLSDGDAKTHHHLQQLQVYGEGIDIRKEECVNHVAKRVGKGLQNIVREWRGTDSSIGGKKKGSLTAEMIPRLQNYYRKAIIDNIPNVNKMKKAIYATLDHAMSTDDKPLHSRCPSGEKSCAQKKFLYKKKLEVAVTSAVTEFNMGCTANISMRDLVSTVKLSPAAYKIGNRRDKRRLQQAATSTSENFKTSRKKLRLSKVSLKVGKSSRRGQHIRQEGFKQFP</sequence>
<name>A0ABQ8TNP0_PERAM</name>
<dbReference type="InterPro" id="IPR049012">
    <property type="entry name" value="Mutator_transp_dom"/>
</dbReference>
<dbReference type="PANTHER" id="PTHR33309:SF3">
    <property type="entry name" value="CCHC-TYPE DOMAIN-CONTAINING PROTEIN"/>
    <property type="match status" value="1"/>
</dbReference>
<protein>
    <recommendedName>
        <fullName evidence="2">Mutator-like transposase domain-containing protein</fullName>
    </recommendedName>
</protein>
<dbReference type="EMBL" id="JAJSOF020000005">
    <property type="protein sequence ID" value="KAJ4448270.1"/>
    <property type="molecule type" value="Genomic_DNA"/>
</dbReference>
<feature type="region of interest" description="Disordered" evidence="1">
    <location>
        <begin position="432"/>
        <end position="456"/>
    </location>
</feature>
<feature type="region of interest" description="Disordered" evidence="1">
    <location>
        <begin position="406"/>
        <end position="425"/>
    </location>
</feature>
<evidence type="ECO:0000259" key="2">
    <source>
        <dbReference type="Pfam" id="PF20700"/>
    </source>
</evidence>
<feature type="domain" description="Mutator-like transposase" evidence="2">
    <location>
        <begin position="5"/>
        <end position="352"/>
    </location>
</feature>